<dbReference type="GO" id="GO:0070013">
    <property type="term" value="C:intracellular organelle lumen"/>
    <property type="evidence" value="ECO:0007669"/>
    <property type="project" value="UniProtKB-ARBA"/>
</dbReference>
<evidence type="ECO:0000256" key="9">
    <source>
        <dbReference type="PIRSR" id="PIRSR000102-2"/>
    </source>
</evidence>
<evidence type="ECO:0000256" key="2">
    <source>
        <dbReference type="ARBA" id="ARBA00011738"/>
    </source>
</evidence>
<dbReference type="OrthoDB" id="4069699at2759"/>
<feature type="binding site" evidence="9">
    <location>
        <position position="137"/>
    </location>
    <ligand>
        <name>substrate</name>
    </ligand>
</feature>
<evidence type="ECO:0000256" key="6">
    <source>
        <dbReference type="ARBA" id="ARBA00023027"/>
    </source>
</evidence>
<dbReference type="HOGENOM" id="CLU_047181_1_0_1"/>
<dbReference type="InterPro" id="IPR010097">
    <property type="entry name" value="Malate_DH_type1"/>
</dbReference>
<dbReference type="Pfam" id="PF02866">
    <property type="entry name" value="Ldh_1_C"/>
    <property type="match status" value="1"/>
</dbReference>
<feature type="domain" description="Lactate/malate dehydrogenase C-terminal" evidence="14">
    <location>
        <begin position="168"/>
        <end position="356"/>
    </location>
</feature>
<dbReference type="GO" id="GO:0005829">
    <property type="term" value="C:cytosol"/>
    <property type="evidence" value="ECO:0007669"/>
    <property type="project" value="TreeGrafter"/>
</dbReference>
<comment type="catalytic activity">
    <reaction evidence="7 12">
        <text>(S)-malate + NAD(+) = oxaloacetate + NADH + H(+)</text>
        <dbReference type="Rhea" id="RHEA:21432"/>
        <dbReference type="ChEBI" id="CHEBI:15378"/>
        <dbReference type="ChEBI" id="CHEBI:15589"/>
        <dbReference type="ChEBI" id="CHEBI:16452"/>
        <dbReference type="ChEBI" id="CHEBI:57540"/>
        <dbReference type="ChEBI" id="CHEBI:57945"/>
        <dbReference type="EC" id="1.1.1.37"/>
    </reaction>
</comment>
<dbReference type="PANTHER" id="PTHR11540:SF16">
    <property type="entry name" value="MALATE DEHYDROGENASE, MITOCHONDRIAL"/>
    <property type="match status" value="1"/>
</dbReference>
<dbReference type="RefSeq" id="XP_003681510.1">
    <property type="nucleotide sequence ID" value="XM_003681462.1"/>
</dbReference>
<organism evidence="15 16">
    <name type="scientific">Torulaspora delbrueckii</name>
    <name type="common">Yeast</name>
    <name type="synonym">Candida colliculosa</name>
    <dbReference type="NCBI Taxonomy" id="4950"/>
    <lineage>
        <taxon>Eukaryota</taxon>
        <taxon>Fungi</taxon>
        <taxon>Dikarya</taxon>
        <taxon>Ascomycota</taxon>
        <taxon>Saccharomycotina</taxon>
        <taxon>Saccharomycetes</taxon>
        <taxon>Saccharomycetales</taxon>
        <taxon>Saccharomycetaceae</taxon>
        <taxon>Torulaspora</taxon>
    </lineage>
</organism>
<name>G8ZUK5_TORDE</name>
<dbReference type="FunFam" id="3.40.50.720:FF:000268">
    <property type="entry name" value="Malate dehydrogenase"/>
    <property type="match status" value="1"/>
</dbReference>
<evidence type="ECO:0000256" key="11">
    <source>
        <dbReference type="RuleBase" id="RU003369"/>
    </source>
</evidence>
<feature type="binding site" evidence="9">
    <location>
        <position position="174"/>
    </location>
    <ligand>
        <name>substrate</name>
    </ligand>
</feature>
<feature type="binding site" evidence="10">
    <location>
        <position position="47"/>
    </location>
    <ligand>
        <name>NAD(+)</name>
        <dbReference type="ChEBI" id="CHEBI:57540"/>
    </ligand>
</feature>
<feature type="binding site" evidence="10">
    <location>
        <begin position="135"/>
        <end position="137"/>
    </location>
    <ligand>
        <name>NAD(+)</name>
        <dbReference type="ChEBI" id="CHEBI:57540"/>
    </ligand>
</feature>
<dbReference type="Proteomes" id="UP000005627">
    <property type="component" value="Chromosome 5"/>
</dbReference>
<dbReference type="NCBIfam" id="TIGR01772">
    <property type="entry name" value="MDH_euk_gproteo"/>
    <property type="match status" value="1"/>
</dbReference>
<dbReference type="Gene3D" id="3.40.50.720">
    <property type="entry name" value="NAD(P)-binding Rossmann-like Domain"/>
    <property type="match status" value="1"/>
</dbReference>
<dbReference type="InterPro" id="IPR001557">
    <property type="entry name" value="L-lactate/malate_DH"/>
</dbReference>
<dbReference type="SUPFAM" id="SSF56327">
    <property type="entry name" value="LDH C-terminal domain-like"/>
    <property type="match status" value="1"/>
</dbReference>
<evidence type="ECO:0000256" key="3">
    <source>
        <dbReference type="ARBA" id="ARBA00012995"/>
    </source>
</evidence>
<dbReference type="GO" id="GO:0006108">
    <property type="term" value="P:malate metabolic process"/>
    <property type="evidence" value="ECO:0007669"/>
    <property type="project" value="InterPro"/>
</dbReference>
<dbReference type="InterPro" id="IPR022383">
    <property type="entry name" value="Lactate/malate_DH_C"/>
</dbReference>
<dbReference type="InterPro" id="IPR015955">
    <property type="entry name" value="Lactate_DH/Glyco_Ohase_4_C"/>
</dbReference>
<feature type="binding site" evidence="10">
    <location>
        <position position="110"/>
    </location>
    <ligand>
        <name>NAD(+)</name>
        <dbReference type="ChEBI" id="CHEBI:57540"/>
    </ligand>
</feature>
<dbReference type="FunFam" id="3.90.110.10:FF:000009">
    <property type="entry name" value="Malate dehydrogenase"/>
    <property type="match status" value="1"/>
</dbReference>
<dbReference type="InParanoid" id="G8ZUK5"/>
<reference evidence="15 16" key="1">
    <citation type="journal article" date="2011" name="Proc. Natl. Acad. Sci. U.S.A.">
        <title>Evolutionary erosion of yeast sex chromosomes by mating-type switching accidents.</title>
        <authorList>
            <person name="Gordon J.L."/>
            <person name="Armisen D."/>
            <person name="Proux-Wera E."/>
            <person name="Oheigeartaigh S.S."/>
            <person name="Byrne K.P."/>
            <person name="Wolfe K.H."/>
        </authorList>
    </citation>
    <scope>NUCLEOTIDE SEQUENCE [LARGE SCALE GENOMIC DNA]</scope>
    <source>
        <strain evidence="16">ATCC 10662 / CBS 1146 / NBRC 0425 / NCYC 2629 / NRRL Y-866</strain>
    </source>
</reference>
<evidence type="ECO:0000256" key="7">
    <source>
        <dbReference type="ARBA" id="ARBA00048313"/>
    </source>
</evidence>
<dbReference type="FunCoup" id="G8ZUK5">
    <property type="interactions" value="246"/>
</dbReference>
<evidence type="ECO:0000256" key="1">
    <source>
        <dbReference type="ARBA" id="ARBA00008824"/>
    </source>
</evidence>
<dbReference type="Gene3D" id="3.90.110.10">
    <property type="entry name" value="Lactate dehydrogenase/glycoside hydrolase, family 4, C-terminal"/>
    <property type="match status" value="1"/>
</dbReference>
<dbReference type="AlphaFoldDB" id="G8ZUK5"/>
<dbReference type="SUPFAM" id="SSF51735">
    <property type="entry name" value="NAD(P)-binding Rossmann-fold domains"/>
    <property type="match status" value="1"/>
</dbReference>
<feature type="domain" description="Lactate/malate dehydrogenase N-terminal" evidence="13">
    <location>
        <begin position="12"/>
        <end position="146"/>
    </location>
</feature>
<dbReference type="PROSITE" id="PS00068">
    <property type="entry name" value="MDH"/>
    <property type="match status" value="1"/>
</dbReference>
<feature type="binding site" evidence="10">
    <location>
        <position position="255"/>
    </location>
    <ligand>
        <name>NAD(+)</name>
        <dbReference type="ChEBI" id="CHEBI:57540"/>
    </ligand>
</feature>
<dbReference type="GO" id="GO:0030060">
    <property type="term" value="F:L-malate dehydrogenase (NAD+) activity"/>
    <property type="evidence" value="ECO:0007669"/>
    <property type="project" value="UniProtKB-EC"/>
</dbReference>
<proteinExistence type="inferred from homology"/>
<dbReference type="Pfam" id="PF00056">
    <property type="entry name" value="Ldh_1_N"/>
    <property type="match status" value="1"/>
</dbReference>
<protein>
    <recommendedName>
        <fullName evidence="3 12">Malate dehydrogenase</fullName>
        <ecNumber evidence="3 12">1.1.1.37</ecNumber>
    </recommendedName>
</protein>
<evidence type="ECO:0000256" key="5">
    <source>
        <dbReference type="ARBA" id="ARBA00023002"/>
    </source>
</evidence>
<feature type="binding site" evidence="10">
    <location>
        <begin position="18"/>
        <end position="24"/>
    </location>
    <ligand>
        <name>NAD(+)</name>
        <dbReference type="ChEBI" id="CHEBI:57540"/>
    </ligand>
</feature>
<evidence type="ECO:0000256" key="12">
    <source>
        <dbReference type="RuleBase" id="RU003405"/>
    </source>
</evidence>
<comment type="similarity">
    <text evidence="1">Belongs to the LDH/MDH superfamily. MDH type 1 family.</text>
</comment>
<keyword evidence="5 11" id="KW-0560">Oxidoreductase</keyword>
<dbReference type="PANTHER" id="PTHR11540">
    <property type="entry name" value="MALATE AND LACTATE DEHYDROGENASE"/>
    <property type="match status" value="1"/>
</dbReference>
<evidence type="ECO:0000256" key="10">
    <source>
        <dbReference type="PIRSR" id="PIRSR000102-3"/>
    </source>
</evidence>
<keyword evidence="16" id="KW-1185">Reference proteome</keyword>
<dbReference type="eggNOG" id="KOG1494">
    <property type="taxonomic scope" value="Eukaryota"/>
</dbReference>
<dbReference type="KEGG" id="tdl:TDEL_0E00560"/>
<dbReference type="PIRSF" id="PIRSF000102">
    <property type="entry name" value="Lac_mal_DH"/>
    <property type="match status" value="1"/>
</dbReference>
<feature type="binding site" evidence="9">
    <location>
        <position position="97"/>
    </location>
    <ligand>
        <name>substrate</name>
    </ligand>
</feature>
<dbReference type="STRING" id="1076872.G8ZUK5"/>
<dbReference type="EC" id="1.1.1.37" evidence="3 12"/>
<evidence type="ECO:0000256" key="4">
    <source>
        <dbReference type="ARBA" id="ARBA00022532"/>
    </source>
</evidence>
<sequence length="362" mass="38206">MPHIVETIPQAIKIAVLGAAGGIGQSLSLLLKTQLRSTSHVHLALYDVNADGVNGVAVDLSHVDTPVTVSAHSPQTNGMMECLAGADLVLIPAGVPRKPGMTRDDLFAINAKIVTSLADSVAQHCDLGRTFVLVISNPVNSLVPAFVERLAQRVPEGIDASRRVLGVTNLDVIRASAFLHELAIAAHYKPRDNEMPRVPVVGGHSGETIVPLFSLADQAFPLTKDQLQQLVHRVQYGGDEVVQAKNGAGSATLSMAHAAFKCAQGFVALLGGEQEEYQGTYYVSLLDRVGQPIGAGAGKLLALVDGCSYFAVPVSVTVGGGIRDVDYKVVQAMSEYERTSMLPLCFAKLKNGIQAGRDASIV</sequence>
<keyword evidence="4 12" id="KW-0816">Tricarboxylic acid cycle</keyword>
<evidence type="ECO:0000256" key="8">
    <source>
        <dbReference type="PIRSR" id="PIRSR000102-1"/>
    </source>
</evidence>
<keyword evidence="6 10" id="KW-0520">NAD</keyword>
<dbReference type="GO" id="GO:0006099">
    <property type="term" value="P:tricarboxylic acid cycle"/>
    <property type="evidence" value="ECO:0007669"/>
    <property type="project" value="UniProtKB-KW"/>
</dbReference>
<evidence type="ECO:0000259" key="13">
    <source>
        <dbReference type="Pfam" id="PF00056"/>
    </source>
</evidence>
<dbReference type="EMBL" id="HE616746">
    <property type="protein sequence ID" value="CCE92299.1"/>
    <property type="molecule type" value="Genomic_DNA"/>
</dbReference>
<feature type="active site" description="Proton acceptor" evidence="8">
    <location>
        <position position="204"/>
    </location>
</feature>
<dbReference type="InterPro" id="IPR001236">
    <property type="entry name" value="Lactate/malate_DH_N"/>
</dbReference>
<evidence type="ECO:0000313" key="15">
    <source>
        <dbReference type="EMBL" id="CCE92299.1"/>
    </source>
</evidence>
<evidence type="ECO:0000313" key="16">
    <source>
        <dbReference type="Proteomes" id="UP000005627"/>
    </source>
</evidence>
<accession>G8ZUK5</accession>
<dbReference type="InterPro" id="IPR036291">
    <property type="entry name" value="NAD(P)-bd_dom_sf"/>
</dbReference>
<comment type="subunit">
    <text evidence="2">Homodimer.</text>
</comment>
<gene>
    <name evidence="15" type="primary">TDEL0E00560</name>
    <name evidence="15" type="ORF">TDEL_0E00560</name>
</gene>
<dbReference type="GeneID" id="11503700"/>
<feature type="binding site" evidence="9">
    <location>
        <position position="103"/>
    </location>
    <ligand>
        <name>substrate</name>
    </ligand>
</feature>
<evidence type="ECO:0000259" key="14">
    <source>
        <dbReference type="Pfam" id="PF02866"/>
    </source>
</evidence>
<dbReference type="InterPro" id="IPR001252">
    <property type="entry name" value="Malate_DH_AS"/>
</dbReference>